<reference evidence="9 10" key="1">
    <citation type="submission" date="2021-03" db="EMBL/GenBank/DDBJ databases">
        <authorList>
            <person name="Lee D.-H."/>
        </authorList>
    </citation>
    <scope>NUCLEOTIDE SEQUENCE [LARGE SCALE GENOMIC DNA]</scope>
    <source>
        <strain evidence="9 10">MMS20-R2-23</strain>
    </source>
</reference>
<dbReference type="CDD" id="cd09725">
    <property type="entry name" value="Cas2_I_II_III"/>
    <property type="match status" value="1"/>
</dbReference>
<keyword evidence="8" id="KW-0051">Antiviral defense</keyword>
<evidence type="ECO:0000256" key="2">
    <source>
        <dbReference type="ARBA" id="ARBA00009959"/>
    </source>
</evidence>
<evidence type="ECO:0000256" key="3">
    <source>
        <dbReference type="ARBA" id="ARBA00022722"/>
    </source>
</evidence>
<evidence type="ECO:0000256" key="8">
    <source>
        <dbReference type="ARBA" id="ARBA00023118"/>
    </source>
</evidence>
<dbReference type="Gene3D" id="3.30.70.240">
    <property type="match status" value="1"/>
</dbReference>
<comment type="cofactor">
    <cofactor evidence="1">
        <name>Mg(2+)</name>
        <dbReference type="ChEBI" id="CHEBI:18420"/>
    </cofactor>
</comment>
<gene>
    <name evidence="9" type="ORF">JQN83_11660</name>
</gene>
<dbReference type="EMBL" id="JAGFWR010000004">
    <property type="protein sequence ID" value="MBO4161463.1"/>
    <property type="molecule type" value="Genomic_DNA"/>
</dbReference>
<evidence type="ECO:0000256" key="6">
    <source>
        <dbReference type="ARBA" id="ARBA00022801"/>
    </source>
</evidence>
<evidence type="ECO:0000313" key="9">
    <source>
        <dbReference type="EMBL" id="MBO4161463.1"/>
    </source>
</evidence>
<keyword evidence="6" id="KW-0378">Hydrolase</keyword>
<dbReference type="Proteomes" id="UP000671399">
    <property type="component" value="Unassembled WGS sequence"/>
</dbReference>
<organism evidence="9 10">
    <name type="scientific">Micromonospora antibiotica</name>
    <dbReference type="NCBI Taxonomy" id="2807623"/>
    <lineage>
        <taxon>Bacteria</taxon>
        <taxon>Bacillati</taxon>
        <taxon>Actinomycetota</taxon>
        <taxon>Actinomycetes</taxon>
        <taxon>Micromonosporales</taxon>
        <taxon>Micromonosporaceae</taxon>
        <taxon>Micromonospora</taxon>
    </lineage>
</organism>
<dbReference type="Pfam" id="PF09827">
    <property type="entry name" value="CRISPR_Cas2"/>
    <property type="match status" value="1"/>
</dbReference>
<evidence type="ECO:0000256" key="4">
    <source>
        <dbReference type="ARBA" id="ARBA00022723"/>
    </source>
</evidence>
<accession>A0ABS3V782</accession>
<evidence type="ECO:0000256" key="5">
    <source>
        <dbReference type="ARBA" id="ARBA00022759"/>
    </source>
</evidence>
<keyword evidence="5 9" id="KW-0255">Endonuclease</keyword>
<comment type="caution">
    <text evidence="9">The sequence shown here is derived from an EMBL/GenBank/DDBJ whole genome shotgun (WGS) entry which is preliminary data.</text>
</comment>
<dbReference type="InterPro" id="IPR019199">
    <property type="entry name" value="Virulence_VapD/CRISPR_Cas2"/>
</dbReference>
<dbReference type="SUPFAM" id="SSF143430">
    <property type="entry name" value="TTP0101/SSO1404-like"/>
    <property type="match status" value="1"/>
</dbReference>
<evidence type="ECO:0000256" key="7">
    <source>
        <dbReference type="ARBA" id="ARBA00022842"/>
    </source>
</evidence>
<evidence type="ECO:0000256" key="1">
    <source>
        <dbReference type="ARBA" id="ARBA00001946"/>
    </source>
</evidence>
<proteinExistence type="inferred from homology"/>
<dbReference type="InterPro" id="IPR021127">
    <property type="entry name" value="CRISPR_associated_Cas2"/>
</dbReference>
<keyword evidence="10" id="KW-1185">Reference proteome</keyword>
<comment type="similarity">
    <text evidence="2">Belongs to the CRISPR-associated endoribonuclease Cas2 protein family.</text>
</comment>
<protein>
    <submittedName>
        <fullName evidence="9">CRISPR-associated endonuclease Cas2</fullName>
    </submittedName>
</protein>
<dbReference type="RefSeq" id="WP_208567107.1">
    <property type="nucleotide sequence ID" value="NZ_JAGFWR010000004.1"/>
</dbReference>
<evidence type="ECO:0000313" key="10">
    <source>
        <dbReference type="Proteomes" id="UP000671399"/>
    </source>
</evidence>
<dbReference type="GO" id="GO:0004519">
    <property type="term" value="F:endonuclease activity"/>
    <property type="evidence" value="ECO:0007669"/>
    <property type="project" value="UniProtKB-KW"/>
</dbReference>
<keyword evidence="3" id="KW-0540">Nuclease</keyword>
<name>A0ABS3V782_9ACTN</name>
<keyword evidence="4" id="KW-0479">Metal-binding</keyword>
<sequence>MQPSWWTVTFDLPDDRDRRQLTTLLRRHGVRVLYSVFTIHIGDAHLDRLLATTADRFTGGGHLLALPSCPDCETAGYGVPLEVLPEQGWTGW</sequence>
<keyword evidence="7" id="KW-0460">Magnesium</keyword>